<dbReference type="Gene3D" id="1.10.10.10">
    <property type="entry name" value="Winged helix-like DNA-binding domain superfamily/Winged helix DNA-binding domain"/>
    <property type="match status" value="1"/>
</dbReference>
<dbReference type="RefSeq" id="WP_258816060.1">
    <property type="nucleotide sequence ID" value="NZ_JANUGW010000004.1"/>
</dbReference>
<proteinExistence type="predicted"/>
<protein>
    <submittedName>
        <fullName evidence="5">MarR family transcriptional regulator</fullName>
    </submittedName>
</protein>
<keyword evidence="1" id="KW-0805">Transcription regulation</keyword>
<dbReference type="InterPro" id="IPR000835">
    <property type="entry name" value="HTH_MarR-typ"/>
</dbReference>
<evidence type="ECO:0000313" key="5">
    <source>
        <dbReference type="EMBL" id="MCS0581462.1"/>
    </source>
</evidence>
<dbReference type="InterPro" id="IPR052526">
    <property type="entry name" value="HTH-type_Bedaq_tolerance"/>
</dbReference>
<dbReference type="InterPro" id="IPR023187">
    <property type="entry name" value="Tscrpt_reg_MarR-type_CS"/>
</dbReference>
<sequence>MTHPRHEQIEHLSEALRTALKGLVRQMRRDTERQEQGLSLMQSLLLHQIHEHPGIGVADLARMQQVRSPTMSGQVKALEEAGLVERAPHADDRRRSGLRVSPAGLQALQQLRDRRHDWLSQRIARLSRAQLDALAGAIDALNILADHDD</sequence>
<evidence type="ECO:0000313" key="6">
    <source>
        <dbReference type="Proteomes" id="UP001204151"/>
    </source>
</evidence>
<accession>A0ABT1ZNI4</accession>
<dbReference type="PROSITE" id="PS50995">
    <property type="entry name" value="HTH_MARR_2"/>
    <property type="match status" value="1"/>
</dbReference>
<name>A0ABT1ZNI4_9BURK</name>
<dbReference type="PANTHER" id="PTHR39515">
    <property type="entry name" value="CONSERVED PROTEIN"/>
    <property type="match status" value="1"/>
</dbReference>
<keyword evidence="3" id="KW-0804">Transcription</keyword>
<evidence type="ECO:0000259" key="4">
    <source>
        <dbReference type="PROSITE" id="PS50995"/>
    </source>
</evidence>
<comment type="caution">
    <text evidence="5">The sequence shown here is derived from an EMBL/GenBank/DDBJ whole genome shotgun (WGS) entry which is preliminary data.</text>
</comment>
<dbReference type="SMART" id="SM00347">
    <property type="entry name" value="HTH_MARR"/>
    <property type="match status" value="1"/>
</dbReference>
<organism evidence="5 6">
    <name type="scientific">Massilia pinisoli</name>
    <dbReference type="NCBI Taxonomy" id="1772194"/>
    <lineage>
        <taxon>Bacteria</taxon>
        <taxon>Pseudomonadati</taxon>
        <taxon>Pseudomonadota</taxon>
        <taxon>Betaproteobacteria</taxon>
        <taxon>Burkholderiales</taxon>
        <taxon>Oxalobacteraceae</taxon>
        <taxon>Telluria group</taxon>
        <taxon>Massilia</taxon>
    </lineage>
</organism>
<evidence type="ECO:0000256" key="2">
    <source>
        <dbReference type="ARBA" id="ARBA00023125"/>
    </source>
</evidence>
<gene>
    <name evidence="5" type="ORF">NX784_07655</name>
</gene>
<dbReference type="InterPro" id="IPR036388">
    <property type="entry name" value="WH-like_DNA-bd_sf"/>
</dbReference>
<keyword evidence="2" id="KW-0238">DNA-binding</keyword>
<evidence type="ECO:0000256" key="3">
    <source>
        <dbReference type="ARBA" id="ARBA00023163"/>
    </source>
</evidence>
<dbReference type="EMBL" id="JANUGW010000004">
    <property type="protein sequence ID" value="MCS0581462.1"/>
    <property type="molecule type" value="Genomic_DNA"/>
</dbReference>
<dbReference type="SUPFAM" id="SSF46785">
    <property type="entry name" value="Winged helix' DNA-binding domain"/>
    <property type="match status" value="1"/>
</dbReference>
<evidence type="ECO:0000256" key="1">
    <source>
        <dbReference type="ARBA" id="ARBA00023015"/>
    </source>
</evidence>
<reference evidence="5 6" key="1">
    <citation type="submission" date="2022-08" db="EMBL/GenBank/DDBJ databases">
        <title>Reclassification of Massilia species as members of the genera Telluria, Duganella, Pseudoduganella, Mokoshia gen. nov. and Zemynaea gen. nov. using orthogonal and non-orthogonal genome-based approaches.</title>
        <authorList>
            <person name="Bowman J.P."/>
        </authorList>
    </citation>
    <scope>NUCLEOTIDE SEQUENCE [LARGE SCALE GENOMIC DNA]</scope>
    <source>
        <strain evidence="5 6">JCM 31316</strain>
    </source>
</reference>
<dbReference type="InterPro" id="IPR036390">
    <property type="entry name" value="WH_DNA-bd_sf"/>
</dbReference>
<dbReference type="PANTHER" id="PTHR39515:SF2">
    <property type="entry name" value="HTH-TYPE TRANSCRIPTIONAL REGULATOR RV0880"/>
    <property type="match status" value="1"/>
</dbReference>
<dbReference type="PROSITE" id="PS01117">
    <property type="entry name" value="HTH_MARR_1"/>
    <property type="match status" value="1"/>
</dbReference>
<feature type="domain" description="HTH marR-type" evidence="4">
    <location>
        <begin position="13"/>
        <end position="143"/>
    </location>
</feature>
<dbReference type="Proteomes" id="UP001204151">
    <property type="component" value="Unassembled WGS sequence"/>
</dbReference>
<dbReference type="Pfam" id="PF12802">
    <property type="entry name" value="MarR_2"/>
    <property type="match status" value="1"/>
</dbReference>
<keyword evidence="6" id="KW-1185">Reference proteome</keyword>